<accession>A0A0F4GM90</accession>
<organism evidence="1 2">
    <name type="scientific">Zymoseptoria brevis</name>
    <dbReference type="NCBI Taxonomy" id="1047168"/>
    <lineage>
        <taxon>Eukaryota</taxon>
        <taxon>Fungi</taxon>
        <taxon>Dikarya</taxon>
        <taxon>Ascomycota</taxon>
        <taxon>Pezizomycotina</taxon>
        <taxon>Dothideomycetes</taxon>
        <taxon>Dothideomycetidae</taxon>
        <taxon>Mycosphaerellales</taxon>
        <taxon>Mycosphaerellaceae</taxon>
        <taxon>Zymoseptoria</taxon>
    </lineage>
</organism>
<gene>
    <name evidence="1" type="ORF">TI39_contig415g00028</name>
</gene>
<dbReference type="Proteomes" id="UP000033647">
    <property type="component" value="Unassembled WGS sequence"/>
</dbReference>
<evidence type="ECO:0000313" key="1">
    <source>
        <dbReference type="EMBL" id="KJX98368.1"/>
    </source>
</evidence>
<evidence type="ECO:0000313" key="2">
    <source>
        <dbReference type="Proteomes" id="UP000033647"/>
    </source>
</evidence>
<dbReference type="OrthoDB" id="10466236at2759"/>
<dbReference type="AlphaFoldDB" id="A0A0F4GM90"/>
<name>A0A0F4GM90_9PEZI</name>
<proteinExistence type="predicted"/>
<sequence length="413" mass="45067">MQSRLSPPISGVGALQRQPVDIPDHVRDAIRAYHEATSTFTAMLIKVPHSTIHDTDNIHRDGLIAALASARRDLCRVDDNTHVALLLRYKRSYVAAADARARFARKIPIDSNLITTIRAAYFSRRTAHDFYSSQAVGRDRTTEKHQELNEVFYQIAMRLRNSTPVTSQPPPSIHVPVTPATTPLLGAPTQEVSPSITPESNLENTPIQIEAGPADLAAASLTGTAEEAHIDTEGGTVAPVEETVASITQQHELEDDASTIYVDATTPSLLTDIPAGPQDSPHSTIDNITDVPASTPSPATASELSGSSTVSIAPLRAVIAPPDRLLEEPRAFLEECVPQFLITQFNTHPQLRGHSEKISAVLRHALPDLLRCRFGETSAVDEDVRTKYGRNLRHDARFDILFENLIHAIAGRK</sequence>
<comment type="caution">
    <text evidence="1">The sequence shown here is derived from an EMBL/GenBank/DDBJ whole genome shotgun (WGS) entry which is preliminary data.</text>
</comment>
<keyword evidence="2" id="KW-1185">Reference proteome</keyword>
<dbReference type="EMBL" id="LAFY01000407">
    <property type="protein sequence ID" value="KJX98368.1"/>
    <property type="molecule type" value="Genomic_DNA"/>
</dbReference>
<protein>
    <submittedName>
        <fullName evidence="1">Uncharacterized protein</fullName>
    </submittedName>
</protein>
<reference evidence="1 2" key="1">
    <citation type="submission" date="2015-03" db="EMBL/GenBank/DDBJ databases">
        <title>RNA-seq based gene annotation and comparative genomics of four Zymoseptoria species reveal species-specific pathogenicity related genes and transposable element activity.</title>
        <authorList>
            <person name="Grandaubert J."/>
            <person name="Bhattacharyya A."/>
            <person name="Stukenbrock E.H."/>
        </authorList>
    </citation>
    <scope>NUCLEOTIDE SEQUENCE [LARGE SCALE GENOMIC DNA]</scope>
    <source>
        <strain evidence="1 2">Zb18110</strain>
    </source>
</reference>